<dbReference type="NCBIfam" id="TIGR01488">
    <property type="entry name" value="HAD-SF-IB"/>
    <property type="match status" value="1"/>
</dbReference>
<dbReference type="EMBL" id="FQWD01000004">
    <property type="protein sequence ID" value="SHG59687.1"/>
    <property type="molecule type" value="Genomic_DNA"/>
</dbReference>
<evidence type="ECO:0000256" key="11">
    <source>
        <dbReference type="ARBA" id="ARBA00031693"/>
    </source>
</evidence>
<dbReference type="RefSeq" id="WP_245819185.1">
    <property type="nucleotide sequence ID" value="NZ_FQWD01000004.1"/>
</dbReference>
<evidence type="ECO:0000256" key="10">
    <source>
        <dbReference type="ARBA" id="ARBA00023299"/>
    </source>
</evidence>
<name>A0A1M5L3U3_9ALTE</name>
<dbReference type="InterPro" id="IPR023214">
    <property type="entry name" value="HAD_sf"/>
</dbReference>
<dbReference type="InterPro" id="IPR036412">
    <property type="entry name" value="HAD-like_sf"/>
</dbReference>
<dbReference type="InterPro" id="IPR004469">
    <property type="entry name" value="PSP"/>
</dbReference>
<dbReference type="UniPathway" id="UPA00135">
    <property type="reaction ID" value="UER00198"/>
</dbReference>
<feature type="active site" description="Proton donor" evidence="14">
    <location>
        <position position="139"/>
    </location>
</feature>
<dbReference type="SFLD" id="SFLDG01136">
    <property type="entry name" value="C1.6:_Phosphoserine_Phosphatas"/>
    <property type="match status" value="1"/>
</dbReference>
<dbReference type="Gene3D" id="3.30.70.2020">
    <property type="match status" value="1"/>
</dbReference>
<evidence type="ECO:0000256" key="12">
    <source>
        <dbReference type="ARBA" id="ARBA00048138"/>
    </source>
</evidence>
<evidence type="ECO:0000313" key="16">
    <source>
        <dbReference type="Proteomes" id="UP000184520"/>
    </source>
</evidence>
<evidence type="ECO:0000256" key="6">
    <source>
        <dbReference type="ARBA" id="ARBA00022605"/>
    </source>
</evidence>
<dbReference type="SFLD" id="SFLDF00029">
    <property type="entry name" value="phosphoserine_phosphatase"/>
    <property type="match status" value="1"/>
</dbReference>
<keyword evidence="9" id="KW-0460">Magnesium</keyword>
<evidence type="ECO:0000256" key="13">
    <source>
        <dbReference type="ARBA" id="ARBA00048523"/>
    </source>
</evidence>
<dbReference type="AlphaFoldDB" id="A0A1M5L3U3"/>
<evidence type="ECO:0000256" key="7">
    <source>
        <dbReference type="ARBA" id="ARBA00022723"/>
    </source>
</evidence>
<comment type="cofactor">
    <cofactor evidence="1">
        <name>Mg(2+)</name>
        <dbReference type="ChEBI" id="CHEBI:18420"/>
    </cofactor>
</comment>
<comment type="pathway">
    <text evidence="2">Amino-acid biosynthesis; L-serine biosynthesis; L-serine from 3-phospho-D-glycerate: step 3/3.</text>
</comment>
<evidence type="ECO:0000256" key="8">
    <source>
        <dbReference type="ARBA" id="ARBA00022801"/>
    </source>
</evidence>
<protein>
    <recommendedName>
        <fullName evidence="5">Phosphoserine phosphatase</fullName>
        <ecNumber evidence="4">3.1.3.3</ecNumber>
    </recommendedName>
    <alternativeName>
        <fullName evidence="11">O-phosphoserine phosphohydrolase</fullName>
    </alternativeName>
</protein>
<dbReference type="SFLD" id="SFLDG01137">
    <property type="entry name" value="C1.6.1:_Phosphoserine_Phosphat"/>
    <property type="match status" value="1"/>
</dbReference>
<dbReference type="Proteomes" id="UP000184520">
    <property type="component" value="Unassembled WGS sequence"/>
</dbReference>
<dbReference type="NCBIfam" id="TIGR00338">
    <property type="entry name" value="serB"/>
    <property type="match status" value="1"/>
</dbReference>
<comment type="catalytic activity">
    <reaction evidence="13">
        <text>O-phospho-D-serine + H2O = D-serine + phosphate</text>
        <dbReference type="Rhea" id="RHEA:24873"/>
        <dbReference type="ChEBI" id="CHEBI:15377"/>
        <dbReference type="ChEBI" id="CHEBI:35247"/>
        <dbReference type="ChEBI" id="CHEBI:43474"/>
        <dbReference type="ChEBI" id="CHEBI:58680"/>
        <dbReference type="EC" id="3.1.3.3"/>
    </reaction>
</comment>
<dbReference type="Gene3D" id="3.40.50.1000">
    <property type="entry name" value="HAD superfamily/HAD-like"/>
    <property type="match status" value="1"/>
</dbReference>
<dbReference type="PANTHER" id="PTHR43344">
    <property type="entry name" value="PHOSPHOSERINE PHOSPHATASE"/>
    <property type="match status" value="1"/>
</dbReference>
<gene>
    <name evidence="15" type="ORF">SAMN05216361_2513</name>
</gene>
<evidence type="ECO:0000256" key="4">
    <source>
        <dbReference type="ARBA" id="ARBA00012640"/>
    </source>
</evidence>
<dbReference type="InterPro" id="IPR050582">
    <property type="entry name" value="HAD-like_SerB"/>
</dbReference>
<evidence type="ECO:0000256" key="2">
    <source>
        <dbReference type="ARBA" id="ARBA00005135"/>
    </source>
</evidence>
<dbReference type="Pfam" id="PF12710">
    <property type="entry name" value="HAD"/>
    <property type="match status" value="1"/>
</dbReference>
<sequence>MQPLVIAEPALNSAAFLRSVLAEYQNLSWDQSSAQLQQVQGRSTDARLVIQSQALTLQQVADIQQNLSAALSVHSFSLHPFDELLNHTVVVAAVDHSCDDDELVKAVIAKTAEQHHCEIALLEHTPKLSEPGLLVMDMDSTVIQIECIDEIAKLAGLGDKVAAVTEQAMRGELAFKDSLISRVACLDGVQVSQLAQIRNSIPLMPGLSKLLEVLKANGWKVAIASGGFTYFAGYLEERLGLDASRANVLAEENGVLTGNVIGDIVDAEVKAETVKALAAKWDIPMHQTVAMGDGANDLKMMDVAALGVAFEAKPIVNAQANAAIRYSGLDAMLAYLCP</sequence>
<evidence type="ECO:0000256" key="3">
    <source>
        <dbReference type="ARBA" id="ARBA00009184"/>
    </source>
</evidence>
<accession>A0A1M5L3U3</accession>
<evidence type="ECO:0000256" key="9">
    <source>
        <dbReference type="ARBA" id="ARBA00022842"/>
    </source>
</evidence>
<comment type="similarity">
    <text evidence="3">Belongs to the HAD-like hydrolase superfamily. SerB family.</text>
</comment>
<keyword evidence="7" id="KW-0479">Metal-binding</keyword>
<keyword evidence="16" id="KW-1185">Reference proteome</keyword>
<dbReference type="GO" id="GO:0006564">
    <property type="term" value="P:L-serine biosynthetic process"/>
    <property type="evidence" value="ECO:0007669"/>
    <property type="project" value="UniProtKB-KW"/>
</dbReference>
<keyword evidence="8" id="KW-0378">Hydrolase</keyword>
<comment type="catalytic activity">
    <reaction evidence="12">
        <text>O-phospho-L-serine + H2O = L-serine + phosphate</text>
        <dbReference type="Rhea" id="RHEA:21208"/>
        <dbReference type="ChEBI" id="CHEBI:15377"/>
        <dbReference type="ChEBI" id="CHEBI:33384"/>
        <dbReference type="ChEBI" id="CHEBI:43474"/>
        <dbReference type="ChEBI" id="CHEBI:57524"/>
        <dbReference type="EC" id="3.1.3.3"/>
    </reaction>
</comment>
<organism evidence="15 16">
    <name type="scientific">Marisediminitalea aggregata</name>
    <dbReference type="NCBI Taxonomy" id="634436"/>
    <lineage>
        <taxon>Bacteria</taxon>
        <taxon>Pseudomonadati</taxon>
        <taxon>Pseudomonadota</taxon>
        <taxon>Gammaproteobacteria</taxon>
        <taxon>Alteromonadales</taxon>
        <taxon>Alteromonadaceae</taxon>
        <taxon>Marisediminitalea</taxon>
    </lineage>
</organism>
<dbReference type="SUPFAM" id="SSF56784">
    <property type="entry name" value="HAD-like"/>
    <property type="match status" value="1"/>
</dbReference>
<dbReference type="GO" id="GO:0005737">
    <property type="term" value="C:cytoplasm"/>
    <property type="evidence" value="ECO:0007669"/>
    <property type="project" value="TreeGrafter"/>
</dbReference>
<evidence type="ECO:0000256" key="5">
    <source>
        <dbReference type="ARBA" id="ARBA00015196"/>
    </source>
</evidence>
<dbReference type="STRING" id="634436.SAMN05216361_2513"/>
<dbReference type="EC" id="3.1.3.3" evidence="4"/>
<dbReference type="SFLD" id="SFLDS00003">
    <property type="entry name" value="Haloacid_Dehalogenase"/>
    <property type="match status" value="1"/>
</dbReference>
<reference evidence="16" key="1">
    <citation type="submission" date="2016-11" db="EMBL/GenBank/DDBJ databases">
        <authorList>
            <person name="Varghese N."/>
            <person name="Submissions S."/>
        </authorList>
    </citation>
    <scope>NUCLEOTIDE SEQUENCE [LARGE SCALE GENOMIC DNA]</scope>
    <source>
        <strain evidence="16">CGMCC 1.8995</strain>
    </source>
</reference>
<dbReference type="GO" id="GO:0000287">
    <property type="term" value="F:magnesium ion binding"/>
    <property type="evidence" value="ECO:0007669"/>
    <property type="project" value="TreeGrafter"/>
</dbReference>
<dbReference type="Gene3D" id="1.10.150.210">
    <property type="entry name" value="Phosphoserine phosphatase, domain 2"/>
    <property type="match status" value="1"/>
</dbReference>
<keyword evidence="10" id="KW-0718">Serine biosynthesis</keyword>
<dbReference type="PANTHER" id="PTHR43344:SF2">
    <property type="entry name" value="PHOSPHOSERINE PHOSPHATASE"/>
    <property type="match status" value="1"/>
</dbReference>
<dbReference type="CDD" id="cd07500">
    <property type="entry name" value="HAD_PSP"/>
    <property type="match status" value="1"/>
</dbReference>
<proteinExistence type="inferred from homology"/>
<dbReference type="FunFam" id="1.10.150.210:FF:000001">
    <property type="entry name" value="Phosphoserine phosphatase"/>
    <property type="match status" value="1"/>
</dbReference>
<evidence type="ECO:0000256" key="14">
    <source>
        <dbReference type="PIRSR" id="PIRSR604469-1"/>
    </source>
</evidence>
<evidence type="ECO:0000256" key="1">
    <source>
        <dbReference type="ARBA" id="ARBA00001946"/>
    </source>
</evidence>
<feature type="active site" description="Nucleophile" evidence="14">
    <location>
        <position position="137"/>
    </location>
</feature>
<evidence type="ECO:0000313" key="15">
    <source>
        <dbReference type="EMBL" id="SHG59687.1"/>
    </source>
</evidence>
<keyword evidence="6" id="KW-0028">Amino-acid biosynthesis</keyword>
<dbReference type="GO" id="GO:0036424">
    <property type="term" value="F:L-phosphoserine phosphatase activity"/>
    <property type="evidence" value="ECO:0007669"/>
    <property type="project" value="InterPro"/>
</dbReference>